<sequence>MTSVYEKTQGTKIYVSAGVTTQPLPTGSVVWLSAACATKEISFTGGQKADIDVTTLCSVEQEMTNGLPAPSEMTISRNWSPDEEAQYSLYEAYETDTMRSIKVVFPSGNGYAYLAEVRQNSWSAGTSGVVSASFTLRIKGKPVRIAATDVPVTSVTLNKSNVAIEVGDTGVLIPTFLPANATNKTGTFISSAPAIVSVDPVTGQYEGLDDGAAIVTFTAADGGFTATCNFTVTEAA</sequence>
<dbReference type="EMBL" id="NHOI01000011">
    <property type="protein sequence ID" value="OVZ87031.1"/>
    <property type="molecule type" value="Genomic_DNA"/>
</dbReference>
<feature type="domain" description="BIG2" evidence="1">
    <location>
        <begin position="151"/>
        <end position="229"/>
    </location>
</feature>
<reference evidence="2 3" key="1">
    <citation type="submission" date="2017-05" db="EMBL/GenBank/DDBJ databases">
        <title>Whole genome sequencing of Yersinia kristensenii.</title>
        <authorList>
            <person name="Campioni F."/>
        </authorList>
    </citation>
    <scope>NUCLEOTIDE SEQUENCE [LARGE SCALE GENOMIC DNA]</scope>
    <source>
        <strain evidence="2 3">CFSAN060536</strain>
    </source>
</reference>
<dbReference type="SMART" id="SM00635">
    <property type="entry name" value="BID_2"/>
    <property type="match status" value="1"/>
</dbReference>
<proteinExistence type="predicted"/>
<dbReference type="InterPro" id="IPR008964">
    <property type="entry name" value="Invasin/intimin_cell_adhesion"/>
</dbReference>
<gene>
    <name evidence="2" type="ORF">CBW57_09565</name>
</gene>
<dbReference type="Proteomes" id="UP000196440">
    <property type="component" value="Unassembled WGS sequence"/>
</dbReference>
<protein>
    <submittedName>
        <fullName evidence="2">Phage tail protein</fullName>
    </submittedName>
</protein>
<comment type="caution">
    <text evidence="2">The sequence shown here is derived from an EMBL/GenBank/DDBJ whole genome shotgun (WGS) entry which is preliminary data.</text>
</comment>
<dbReference type="InterPro" id="IPR003343">
    <property type="entry name" value="Big_2"/>
</dbReference>
<evidence type="ECO:0000259" key="1">
    <source>
        <dbReference type="SMART" id="SM00635"/>
    </source>
</evidence>
<dbReference type="AlphaFoldDB" id="A0A209A2N7"/>
<dbReference type="Gene3D" id="4.10.410.40">
    <property type="match status" value="1"/>
</dbReference>
<dbReference type="Gene3D" id="2.60.40.1080">
    <property type="match status" value="1"/>
</dbReference>
<evidence type="ECO:0000313" key="2">
    <source>
        <dbReference type="EMBL" id="OVZ87031.1"/>
    </source>
</evidence>
<name>A0A209A2N7_YERIN</name>
<dbReference type="SUPFAM" id="SSF49373">
    <property type="entry name" value="Invasin/intimin cell-adhesion fragments"/>
    <property type="match status" value="1"/>
</dbReference>
<accession>A0A209A2N7</accession>
<evidence type="ECO:0000313" key="3">
    <source>
        <dbReference type="Proteomes" id="UP000196440"/>
    </source>
</evidence>
<organism evidence="2 3">
    <name type="scientific">Yersinia intermedia</name>
    <dbReference type="NCBI Taxonomy" id="631"/>
    <lineage>
        <taxon>Bacteria</taxon>
        <taxon>Pseudomonadati</taxon>
        <taxon>Pseudomonadota</taxon>
        <taxon>Gammaproteobacteria</taxon>
        <taxon>Enterobacterales</taxon>
        <taxon>Yersiniaceae</taxon>
        <taxon>Yersinia</taxon>
    </lineage>
</organism>
<dbReference type="Pfam" id="PF02368">
    <property type="entry name" value="Big_2"/>
    <property type="match status" value="1"/>
</dbReference>